<feature type="compositionally biased region" description="Polar residues" evidence="1">
    <location>
        <begin position="108"/>
        <end position="135"/>
    </location>
</feature>
<dbReference type="Pfam" id="PF25597">
    <property type="entry name" value="SH3_retrovirus"/>
    <property type="match status" value="1"/>
</dbReference>
<organism evidence="3 4">
    <name type="scientific">Tanacetum coccineum</name>
    <dbReference type="NCBI Taxonomy" id="301880"/>
    <lineage>
        <taxon>Eukaryota</taxon>
        <taxon>Viridiplantae</taxon>
        <taxon>Streptophyta</taxon>
        <taxon>Embryophyta</taxon>
        <taxon>Tracheophyta</taxon>
        <taxon>Spermatophyta</taxon>
        <taxon>Magnoliopsida</taxon>
        <taxon>eudicotyledons</taxon>
        <taxon>Gunneridae</taxon>
        <taxon>Pentapetalae</taxon>
        <taxon>asterids</taxon>
        <taxon>campanulids</taxon>
        <taxon>Asterales</taxon>
        <taxon>Asteraceae</taxon>
        <taxon>Asteroideae</taxon>
        <taxon>Anthemideae</taxon>
        <taxon>Anthemidinae</taxon>
        <taxon>Tanacetum</taxon>
    </lineage>
</organism>
<evidence type="ECO:0000259" key="2">
    <source>
        <dbReference type="Pfam" id="PF25597"/>
    </source>
</evidence>
<keyword evidence="4" id="KW-1185">Reference proteome</keyword>
<comment type="caution">
    <text evidence="3">The sequence shown here is derived from an EMBL/GenBank/DDBJ whole genome shotgun (WGS) entry which is preliminary data.</text>
</comment>
<dbReference type="InterPro" id="IPR057670">
    <property type="entry name" value="SH3_retrovirus"/>
</dbReference>
<name>A0ABQ5CIV8_9ASTR</name>
<protein>
    <submittedName>
        <fullName evidence="3">Ribonuclease H-like domain-containing protein</fullName>
    </submittedName>
</protein>
<reference evidence="3" key="2">
    <citation type="submission" date="2022-01" db="EMBL/GenBank/DDBJ databases">
        <authorList>
            <person name="Yamashiro T."/>
            <person name="Shiraishi A."/>
            <person name="Satake H."/>
            <person name="Nakayama K."/>
        </authorList>
    </citation>
    <scope>NUCLEOTIDE SEQUENCE</scope>
</reference>
<evidence type="ECO:0000313" key="3">
    <source>
        <dbReference type="EMBL" id="GJT26042.1"/>
    </source>
</evidence>
<feature type="domain" description="Retroviral polymerase SH3-like" evidence="2">
    <location>
        <begin position="19"/>
        <end position="60"/>
    </location>
</feature>
<gene>
    <name evidence="3" type="ORF">Tco_0895979</name>
</gene>
<evidence type="ECO:0000256" key="1">
    <source>
        <dbReference type="SAM" id="MobiDB-lite"/>
    </source>
</evidence>
<reference evidence="3" key="1">
    <citation type="journal article" date="2022" name="Int. J. Mol. Sci.">
        <title>Draft Genome of Tanacetum Coccineum: Genomic Comparison of Closely Related Tanacetum-Family Plants.</title>
        <authorList>
            <person name="Yamashiro T."/>
            <person name="Shiraishi A."/>
            <person name="Nakayama K."/>
            <person name="Satake H."/>
        </authorList>
    </citation>
    <scope>NUCLEOTIDE SEQUENCE</scope>
</reference>
<feature type="region of interest" description="Disordered" evidence="1">
    <location>
        <begin position="91"/>
        <end position="136"/>
    </location>
</feature>
<accession>A0ABQ5CIV8</accession>
<evidence type="ECO:0000313" key="4">
    <source>
        <dbReference type="Proteomes" id="UP001151760"/>
    </source>
</evidence>
<dbReference type="Proteomes" id="UP001151760">
    <property type="component" value="Unassembled WGS sequence"/>
</dbReference>
<dbReference type="EMBL" id="BQNB010014261">
    <property type="protein sequence ID" value="GJT26042.1"/>
    <property type="molecule type" value="Genomic_DNA"/>
</dbReference>
<proteinExistence type="predicted"/>
<sequence>MGVGVQPSKATHFSLKWYEKCVLIGYSFVKKAYKLFSLDNKNVLFSRDVGFNETVFPFKMRNKIVNDGADVDFTSEVNHLTFFDNQMSTSPYDEGTASSVEEGDYSLSEGNVSNSSTSLDDSAPNSRRNLNTDVQPSVRRFSRSGKMLAKFNDYVVESNVKYGLEKHVNYSKLDPVNFCFATTLNKSVEPKTYYEAIKDNNWVEAMNNEIQALNRNNT</sequence>